<gene>
    <name evidence="1" type="ORF">HMPREF0298_0122</name>
</gene>
<dbReference type="HOGENOM" id="CLU_2205652_0_0_11"/>
<organism evidence="1 2">
    <name type="scientific">Corynebacterium lipophiloflavum (strain ATCC 700352 / DSM 44291 / CCUG 37336 / JCM 10383 / DMMZ 1944)</name>
    <dbReference type="NCBI Taxonomy" id="525263"/>
    <lineage>
        <taxon>Bacteria</taxon>
        <taxon>Bacillati</taxon>
        <taxon>Actinomycetota</taxon>
        <taxon>Actinomycetes</taxon>
        <taxon>Mycobacteriales</taxon>
        <taxon>Corynebacteriaceae</taxon>
        <taxon>Corynebacterium</taxon>
    </lineage>
</organism>
<proteinExistence type="predicted"/>
<sequence length="107" mass="10755">MTVPLTASAAMDWDCLKPGPGVGAGPVGQRTASATSVATKAATRTPARMSRAVERVRGGIIVACFPMLITVVVNDAGSAKALDSDARKGGRMAKTVAKVFGVIVAAA</sequence>
<comment type="caution">
    <text evidence="1">The sequence shown here is derived from an EMBL/GenBank/DDBJ whole genome shotgun (WGS) entry which is preliminary data.</text>
</comment>
<dbReference type="EMBL" id="ACHJ01000014">
    <property type="protein sequence ID" value="EEI18065.1"/>
    <property type="molecule type" value="Genomic_DNA"/>
</dbReference>
<evidence type="ECO:0000313" key="1">
    <source>
        <dbReference type="EMBL" id="EEI18065.1"/>
    </source>
</evidence>
<reference evidence="1" key="1">
    <citation type="submission" date="2009-01" db="EMBL/GenBank/DDBJ databases">
        <authorList>
            <person name="Qin X."/>
            <person name="Bachman B."/>
            <person name="Battles P."/>
            <person name="Bell A."/>
            <person name="Bess C."/>
            <person name="Bickham C."/>
            <person name="Chaboub L."/>
            <person name="Chen D."/>
            <person name="Coyle M."/>
            <person name="Deiros D.R."/>
            <person name="Dinh H."/>
            <person name="Forbes L."/>
            <person name="Fowler G."/>
            <person name="Francisco L."/>
            <person name="Fu Q."/>
            <person name="Gubbala S."/>
            <person name="Hale W."/>
            <person name="Han Y."/>
            <person name="Hemphill L."/>
            <person name="Highlander S.K."/>
            <person name="Hirani K."/>
            <person name="Hogues M."/>
            <person name="Jackson L."/>
            <person name="Jakkamsetti A."/>
            <person name="Javaid M."/>
            <person name="Jiang H."/>
            <person name="Korchina V."/>
            <person name="Kovar C."/>
            <person name="Lara F."/>
            <person name="Lee S."/>
            <person name="Mata R."/>
            <person name="Mathew T."/>
            <person name="Moen C."/>
            <person name="Morales K."/>
            <person name="Munidasa M."/>
            <person name="Nazareth L."/>
            <person name="Ngo R."/>
            <person name="Nguyen L."/>
            <person name="Okwuonu G."/>
            <person name="Ongeri F."/>
            <person name="Patil S."/>
            <person name="Petrosino J."/>
            <person name="Pham C."/>
            <person name="Pham P."/>
            <person name="Pu L.-L."/>
            <person name="Puazo M."/>
            <person name="Raj R."/>
            <person name="Reid J."/>
            <person name="Rouhana J."/>
            <person name="Saada N."/>
            <person name="Shang Y."/>
            <person name="Simmons D."/>
            <person name="Thornton R."/>
            <person name="Warren J."/>
            <person name="Weissenberger G."/>
            <person name="Zhang J."/>
            <person name="Zhang L."/>
            <person name="Zhou C."/>
            <person name="Zhu D."/>
            <person name="Muzny D."/>
            <person name="Worley K."/>
            <person name="Gibbs R."/>
        </authorList>
    </citation>
    <scope>NUCLEOTIDE SEQUENCE [LARGE SCALE GENOMIC DNA]</scope>
    <source>
        <strain evidence="1">DSM 44291</strain>
    </source>
</reference>
<dbReference type="Proteomes" id="UP000006196">
    <property type="component" value="Unassembled WGS sequence"/>
</dbReference>
<dbReference type="STRING" id="525263.HMPREF0298_0122"/>
<dbReference type="AlphaFoldDB" id="C0XNV2"/>
<accession>C0XNV2</accession>
<keyword evidence="2" id="KW-1185">Reference proteome</keyword>
<evidence type="ECO:0000313" key="2">
    <source>
        <dbReference type="Proteomes" id="UP000006196"/>
    </source>
</evidence>
<protein>
    <submittedName>
        <fullName evidence="1">Uncharacterized protein</fullName>
    </submittedName>
</protein>
<name>C0XNV2_CORLD</name>